<evidence type="ECO:0000313" key="1">
    <source>
        <dbReference type="EMBL" id="KAI5649067.1"/>
    </source>
</evidence>
<gene>
    <name evidence="1" type="ORF">M9H77_35072</name>
</gene>
<organism evidence="1 2">
    <name type="scientific">Catharanthus roseus</name>
    <name type="common">Madagascar periwinkle</name>
    <name type="synonym">Vinca rosea</name>
    <dbReference type="NCBI Taxonomy" id="4058"/>
    <lineage>
        <taxon>Eukaryota</taxon>
        <taxon>Viridiplantae</taxon>
        <taxon>Streptophyta</taxon>
        <taxon>Embryophyta</taxon>
        <taxon>Tracheophyta</taxon>
        <taxon>Spermatophyta</taxon>
        <taxon>Magnoliopsida</taxon>
        <taxon>eudicotyledons</taxon>
        <taxon>Gunneridae</taxon>
        <taxon>Pentapetalae</taxon>
        <taxon>asterids</taxon>
        <taxon>lamiids</taxon>
        <taxon>Gentianales</taxon>
        <taxon>Apocynaceae</taxon>
        <taxon>Rauvolfioideae</taxon>
        <taxon>Vinceae</taxon>
        <taxon>Catharanthinae</taxon>
        <taxon>Catharanthus</taxon>
    </lineage>
</organism>
<comment type="caution">
    <text evidence="1">The sequence shown here is derived from an EMBL/GenBank/DDBJ whole genome shotgun (WGS) entry which is preliminary data.</text>
</comment>
<dbReference type="EMBL" id="CM044708">
    <property type="protein sequence ID" value="KAI5649067.1"/>
    <property type="molecule type" value="Genomic_DNA"/>
</dbReference>
<accession>A0ACB9ZS80</accession>
<evidence type="ECO:0000313" key="2">
    <source>
        <dbReference type="Proteomes" id="UP001060085"/>
    </source>
</evidence>
<protein>
    <submittedName>
        <fullName evidence="1">Uncharacterized protein</fullName>
    </submittedName>
</protein>
<name>A0ACB9ZS80_CATRO</name>
<proteinExistence type="predicted"/>
<sequence>MLYTTVTDDDAEIDHSDEEYVASSQSKSYNDAEEEDLQTPVIRVMENTVTQWESSQLDENQENTKLQHTIRGKEYTWSDLRSGLLVPVITDTRADTYMPDIYLRETYRRTYEANFHPVLNENYWRDVPYNLIFYPLNMNKERSMKQGTRFQGKMDYRNLDSSPRYGRCRMSGHNRKNCNNSSPSNV</sequence>
<reference evidence="2" key="1">
    <citation type="journal article" date="2023" name="Nat. Plants">
        <title>Single-cell RNA sequencing provides a high-resolution roadmap for understanding the multicellular compartmentation of specialized metabolism.</title>
        <authorList>
            <person name="Sun S."/>
            <person name="Shen X."/>
            <person name="Li Y."/>
            <person name="Li Y."/>
            <person name="Wang S."/>
            <person name="Li R."/>
            <person name="Zhang H."/>
            <person name="Shen G."/>
            <person name="Guo B."/>
            <person name="Wei J."/>
            <person name="Xu J."/>
            <person name="St-Pierre B."/>
            <person name="Chen S."/>
            <person name="Sun C."/>
        </authorList>
    </citation>
    <scope>NUCLEOTIDE SEQUENCE [LARGE SCALE GENOMIC DNA]</scope>
</reference>
<dbReference type="Proteomes" id="UP001060085">
    <property type="component" value="Linkage Group LG08"/>
</dbReference>
<keyword evidence="2" id="KW-1185">Reference proteome</keyword>